<feature type="modified residue" description="N6-(pyridoxal phosphate)lysine" evidence="5">
    <location>
        <position position="331"/>
    </location>
</feature>
<dbReference type="InterPro" id="IPR015421">
    <property type="entry name" value="PyrdxlP-dep_Trfase_major"/>
</dbReference>
<keyword evidence="4 6" id="KW-0456">Lyase</keyword>
<evidence type="ECO:0000256" key="4">
    <source>
        <dbReference type="ARBA" id="ARBA00023239"/>
    </source>
</evidence>
<name>A0AA39WF22_9PEZI</name>
<dbReference type="PANTHER" id="PTHR11999">
    <property type="entry name" value="GROUP II PYRIDOXAL-5-PHOSPHATE DECARBOXYLASE"/>
    <property type="match status" value="1"/>
</dbReference>
<accession>A0AA39WF22</accession>
<dbReference type="GO" id="GO:0005737">
    <property type="term" value="C:cytoplasm"/>
    <property type="evidence" value="ECO:0007669"/>
    <property type="project" value="TreeGrafter"/>
</dbReference>
<dbReference type="GO" id="GO:0016831">
    <property type="term" value="F:carboxy-lyase activity"/>
    <property type="evidence" value="ECO:0007669"/>
    <property type="project" value="InterPro"/>
</dbReference>
<protein>
    <submittedName>
        <fullName evidence="7">Pyridoxal phosphate-dependent transferase</fullName>
    </submittedName>
</protein>
<dbReference type="GO" id="GO:0019752">
    <property type="term" value="P:carboxylic acid metabolic process"/>
    <property type="evidence" value="ECO:0007669"/>
    <property type="project" value="InterPro"/>
</dbReference>
<dbReference type="InterPro" id="IPR015424">
    <property type="entry name" value="PyrdxlP-dep_Trfase"/>
</dbReference>
<evidence type="ECO:0000313" key="8">
    <source>
        <dbReference type="Proteomes" id="UP001175000"/>
    </source>
</evidence>
<dbReference type="Pfam" id="PF00282">
    <property type="entry name" value="Pyridoxal_deC"/>
    <property type="match status" value="1"/>
</dbReference>
<dbReference type="GO" id="GO:0030170">
    <property type="term" value="F:pyridoxal phosphate binding"/>
    <property type="evidence" value="ECO:0007669"/>
    <property type="project" value="InterPro"/>
</dbReference>
<dbReference type="EMBL" id="JAULSU010000006">
    <property type="protein sequence ID" value="KAK0614207.1"/>
    <property type="molecule type" value="Genomic_DNA"/>
</dbReference>
<dbReference type="GO" id="GO:0016740">
    <property type="term" value="F:transferase activity"/>
    <property type="evidence" value="ECO:0007669"/>
    <property type="project" value="UniProtKB-KW"/>
</dbReference>
<evidence type="ECO:0000313" key="7">
    <source>
        <dbReference type="EMBL" id="KAK0614207.1"/>
    </source>
</evidence>
<comment type="similarity">
    <text evidence="2 6">Belongs to the group II decarboxylase family.</text>
</comment>
<dbReference type="InterPro" id="IPR010977">
    <property type="entry name" value="Aromatic_deC"/>
</dbReference>
<keyword evidence="7" id="KW-0808">Transferase</keyword>
<evidence type="ECO:0000256" key="1">
    <source>
        <dbReference type="ARBA" id="ARBA00001933"/>
    </source>
</evidence>
<dbReference type="Gene3D" id="3.40.640.10">
    <property type="entry name" value="Type I PLP-dependent aspartate aminotransferase-like (Major domain)"/>
    <property type="match status" value="1"/>
</dbReference>
<evidence type="ECO:0000256" key="3">
    <source>
        <dbReference type="ARBA" id="ARBA00022898"/>
    </source>
</evidence>
<comment type="cofactor">
    <cofactor evidence="1 5 6">
        <name>pyridoxal 5'-phosphate</name>
        <dbReference type="ChEBI" id="CHEBI:597326"/>
    </cofactor>
</comment>
<dbReference type="InterPro" id="IPR002129">
    <property type="entry name" value="PyrdxlP-dep_de-COase"/>
</dbReference>
<dbReference type="PROSITE" id="PS00392">
    <property type="entry name" value="DDC_GAD_HDC_YDC"/>
    <property type="match status" value="1"/>
</dbReference>
<comment type="caution">
    <text evidence="7">The sequence shown here is derived from an EMBL/GenBank/DDBJ whole genome shotgun (WGS) entry which is preliminary data.</text>
</comment>
<evidence type="ECO:0000256" key="2">
    <source>
        <dbReference type="ARBA" id="ARBA00009533"/>
    </source>
</evidence>
<evidence type="ECO:0000256" key="5">
    <source>
        <dbReference type="PIRSR" id="PIRSR602129-50"/>
    </source>
</evidence>
<reference evidence="7" key="1">
    <citation type="submission" date="2023-06" db="EMBL/GenBank/DDBJ databases">
        <title>Genome-scale phylogeny and comparative genomics of the fungal order Sordariales.</title>
        <authorList>
            <consortium name="Lawrence Berkeley National Laboratory"/>
            <person name="Hensen N."/>
            <person name="Bonometti L."/>
            <person name="Westerberg I."/>
            <person name="Brannstrom I.O."/>
            <person name="Guillou S."/>
            <person name="Cros-Aarteil S."/>
            <person name="Calhoun S."/>
            <person name="Haridas S."/>
            <person name="Kuo A."/>
            <person name="Mondo S."/>
            <person name="Pangilinan J."/>
            <person name="Riley R."/>
            <person name="Labutti K."/>
            <person name="Andreopoulos B."/>
            <person name="Lipzen A."/>
            <person name="Chen C."/>
            <person name="Yanf M."/>
            <person name="Daum C."/>
            <person name="Ng V."/>
            <person name="Clum A."/>
            <person name="Steindorff A."/>
            <person name="Ohm R."/>
            <person name="Martin F."/>
            <person name="Silar P."/>
            <person name="Natvig D."/>
            <person name="Lalanne C."/>
            <person name="Gautier V."/>
            <person name="Ament-Velasquez S.L."/>
            <person name="Kruys A."/>
            <person name="Hutchinson M.I."/>
            <person name="Powell A.J."/>
            <person name="Barry K."/>
            <person name="Miller A.N."/>
            <person name="Grigoriev I.V."/>
            <person name="Debuchy R."/>
            <person name="Gladieux P."/>
            <person name="Thoren M.H."/>
            <person name="Johannesson H."/>
        </authorList>
    </citation>
    <scope>NUCLEOTIDE SEQUENCE</scope>
    <source>
        <strain evidence="7">CBS 606.72</strain>
    </source>
</reference>
<dbReference type="PANTHER" id="PTHR11999:SF165">
    <property type="entry name" value="DECARBOXYLASE, PUTATIVE (AFU_ORTHOLOGUE AFUA_2G04980)-RELATED"/>
    <property type="match status" value="1"/>
</dbReference>
<dbReference type="SUPFAM" id="SSF53383">
    <property type="entry name" value="PLP-dependent transferases"/>
    <property type="match status" value="1"/>
</dbReference>
<dbReference type="AlphaFoldDB" id="A0AA39WF22"/>
<keyword evidence="8" id="KW-1185">Reference proteome</keyword>
<dbReference type="Proteomes" id="UP001175000">
    <property type="component" value="Unassembled WGS sequence"/>
</dbReference>
<dbReference type="InterPro" id="IPR015422">
    <property type="entry name" value="PyrdxlP-dep_Trfase_small"/>
</dbReference>
<gene>
    <name evidence="7" type="ORF">B0T14DRAFT_436702</name>
</gene>
<dbReference type="Gene3D" id="3.90.1150.10">
    <property type="entry name" value="Aspartate Aminotransferase, domain 1"/>
    <property type="match status" value="1"/>
</dbReference>
<organism evidence="7 8">
    <name type="scientific">Immersiella caudata</name>
    <dbReference type="NCBI Taxonomy" id="314043"/>
    <lineage>
        <taxon>Eukaryota</taxon>
        <taxon>Fungi</taxon>
        <taxon>Dikarya</taxon>
        <taxon>Ascomycota</taxon>
        <taxon>Pezizomycotina</taxon>
        <taxon>Sordariomycetes</taxon>
        <taxon>Sordariomycetidae</taxon>
        <taxon>Sordariales</taxon>
        <taxon>Lasiosphaeriaceae</taxon>
        <taxon>Immersiella</taxon>
    </lineage>
</organism>
<keyword evidence="3 5" id="KW-0663">Pyridoxal phosphate</keyword>
<proteinExistence type="inferred from homology"/>
<evidence type="ECO:0000256" key="6">
    <source>
        <dbReference type="RuleBase" id="RU000382"/>
    </source>
</evidence>
<dbReference type="InterPro" id="IPR021115">
    <property type="entry name" value="Pyridoxal-P_BS"/>
</dbReference>
<sequence>MAGTASIHGSISEDHTEFLLHSYRRIRQTVSERSSDATTLPDPAELAHAIAALPHAGNTDFLSPRGAPAALEHILSALAPGLNNQNLSGRYYGFVTGGVLPVAEAADNVVTALDQNVQVNMPGHSAAPAVEDAALSMLVALLELGPDADWPARTFTTGATGSNVLGLACGREAVVARRAEGVSVAEVGFLAACQVAGIKGIQVLTSMGHASLSKAASIVGLGHHAVKELPASPEEPWRLDLDAVERELAREGVASIVAVSAGEVNTGRFATNALDMPKLRSLADRYGAWVHVDGAFGIFARALPKTDEFLNLHANVAGLELADSIAADGHKILNVPYDAGIFLCRDASIPSQVFQNPNAAYLATPSRAGGAIIHSALNVGLENSRRFRALPVYAVLLSEGRQGIASMVARMVALARELAAYIRASEDYEWLPDKDAPLENSFMVVLFRAMDPALNEVLVDRINATRKIFVSGTKWKGQKACRIAVSNWRADAAKDLPIVQEVLTSVAQQQ</sequence>